<dbReference type="InterPro" id="IPR025640">
    <property type="entry name" value="GYF_2"/>
</dbReference>
<dbReference type="GO" id="GO:0009706">
    <property type="term" value="C:chloroplast inner membrane"/>
    <property type="evidence" value="ECO:0007669"/>
    <property type="project" value="TreeGrafter"/>
</dbReference>
<dbReference type="InterPro" id="IPR037471">
    <property type="entry name" value="TIC56"/>
</dbReference>
<name>A0A7S3VHS2_DUNTE</name>
<organism evidence="3">
    <name type="scientific">Dunaliella tertiolecta</name>
    <name type="common">Green alga</name>
    <dbReference type="NCBI Taxonomy" id="3047"/>
    <lineage>
        <taxon>Eukaryota</taxon>
        <taxon>Viridiplantae</taxon>
        <taxon>Chlorophyta</taxon>
        <taxon>core chlorophytes</taxon>
        <taxon>Chlorophyceae</taxon>
        <taxon>CS clade</taxon>
        <taxon>Chlamydomonadales</taxon>
        <taxon>Dunaliellaceae</taxon>
        <taxon>Dunaliella</taxon>
    </lineage>
</organism>
<sequence length="246" mass="27854">MSDDGVPMRKLRLHKRPASAAASSSSQQEPGDGPSSSAALSSRVSELIPGIADLSLSSAEQGSGPLDVASAVVQRHQARERARRDDLAEMAHIYDMGVPHPLDTKYDASKPWSQSLRPPPRKVQLSQYQTEMINYQRMLLRNNRWYYRDRVNNPRGPCPLHVLKDCWVQGVIDENTLVWGQGLYDWLPAKNVKLLLPMIRTPEVRLGAWMKRTFSLKPALSSIRERRQRAGTTDPSARTMQVEWMR</sequence>
<evidence type="ECO:0000256" key="1">
    <source>
        <dbReference type="SAM" id="MobiDB-lite"/>
    </source>
</evidence>
<evidence type="ECO:0000259" key="2">
    <source>
        <dbReference type="Pfam" id="PF14237"/>
    </source>
</evidence>
<dbReference type="PANTHER" id="PTHR37755:SF1">
    <property type="entry name" value="PROTEIN TIC 56, CHLOROPLASTIC"/>
    <property type="match status" value="1"/>
</dbReference>
<reference evidence="3" key="1">
    <citation type="submission" date="2021-01" db="EMBL/GenBank/DDBJ databases">
        <authorList>
            <person name="Corre E."/>
            <person name="Pelletier E."/>
            <person name="Niang G."/>
            <person name="Scheremetjew M."/>
            <person name="Finn R."/>
            <person name="Kale V."/>
            <person name="Holt S."/>
            <person name="Cochrane G."/>
            <person name="Meng A."/>
            <person name="Brown T."/>
            <person name="Cohen L."/>
        </authorList>
    </citation>
    <scope>NUCLEOTIDE SEQUENCE</scope>
    <source>
        <strain evidence="3">CCMP1320</strain>
    </source>
</reference>
<proteinExistence type="predicted"/>
<dbReference type="GO" id="GO:0045037">
    <property type="term" value="P:protein import into chloroplast stroma"/>
    <property type="evidence" value="ECO:0007669"/>
    <property type="project" value="TreeGrafter"/>
</dbReference>
<dbReference type="PANTHER" id="PTHR37755">
    <property type="entry name" value="PROTEIN TIC 56, CHLOROPLASTIC"/>
    <property type="match status" value="1"/>
</dbReference>
<gene>
    <name evidence="3" type="ORF">DTER00134_LOCUS290</name>
</gene>
<dbReference type="AlphaFoldDB" id="A0A7S3VHS2"/>
<dbReference type="EMBL" id="HBIP01000707">
    <property type="protein sequence ID" value="CAE0485251.1"/>
    <property type="molecule type" value="Transcribed_RNA"/>
</dbReference>
<evidence type="ECO:0000313" key="3">
    <source>
        <dbReference type="EMBL" id="CAE0485251.1"/>
    </source>
</evidence>
<accession>A0A7S3VHS2</accession>
<dbReference type="Pfam" id="PF14237">
    <property type="entry name" value="GYF_2"/>
    <property type="match status" value="1"/>
</dbReference>
<feature type="domain" description="GYF" evidence="2">
    <location>
        <begin position="145"/>
        <end position="193"/>
    </location>
</feature>
<feature type="region of interest" description="Disordered" evidence="1">
    <location>
        <begin position="1"/>
        <end position="42"/>
    </location>
</feature>
<protein>
    <recommendedName>
        <fullName evidence="2">GYF domain-containing protein</fullName>
    </recommendedName>
</protein>